<dbReference type="InterPro" id="IPR006097">
    <property type="entry name" value="Glu/Leu/Phe/Val/Trp_DH_dimer"/>
</dbReference>
<evidence type="ECO:0000313" key="9">
    <source>
        <dbReference type="EMBL" id="QEQ97603.1"/>
    </source>
</evidence>
<keyword evidence="10" id="KW-1185">Reference proteome</keyword>
<dbReference type="Pfam" id="PF00208">
    <property type="entry name" value="ELFV_dehydrog"/>
    <property type="match status" value="1"/>
</dbReference>
<dbReference type="InterPro" id="IPR006095">
    <property type="entry name" value="Glu/Leu/Phe/Val/Trp_DH"/>
</dbReference>
<dbReference type="InterPro" id="IPR006096">
    <property type="entry name" value="Glu/Leu/Phe/Val/Trp_DH_C"/>
</dbReference>
<proteinExistence type="inferred from homology"/>
<sequence length="355" mass="38177">MFTRMESAGTTDLHFCLDPASGLRAIIAIHSTHLGPAIGGCRFLPYANELDAVEDALRLAKGMSYKAALAGLPHGGGKSVIIYPEHEFDRHKLMKAFGKFIEALNGRYITAMDSGTLTTDMDAIACSTRWVSCTSQSGDPSPYTAIGVIEGIKAAVHYRYGKQDLEGLRVAIQGLGHVGMAVAAHLAMEGVHLTVTDIDASLVQTAIKEYSAHPVTPDAIYDVDADIFCPCGLGAILNDATLPRLKAPVIAGSANNQLAEERHGIALAERGILYVPDYVINSGGLIYVALTHANEEASVIRHKVMQINPTLQRIFQQAEDAKMAPFLLANQMAEQIFTSSKDQPNLGRDTYENGL</sequence>
<gene>
    <name evidence="9" type="ORF">F0U83_13230</name>
</gene>
<dbReference type="EMBL" id="CP043869">
    <property type="protein sequence ID" value="QEQ97603.1"/>
    <property type="molecule type" value="Genomic_DNA"/>
</dbReference>
<dbReference type="GO" id="GO:0016639">
    <property type="term" value="F:oxidoreductase activity, acting on the CH-NH2 group of donors, NAD or NADP as acceptor"/>
    <property type="evidence" value="ECO:0007669"/>
    <property type="project" value="InterPro"/>
</dbReference>
<dbReference type="Proteomes" id="UP000324760">
    <property type="component" value="Chromosome"/>
</dbReference>
<comment type="function">
    <text evidence="1">Catalyzes the reversible oxidative deamination of glutamate to alpha-ketoglutarate and ammonia.</text>
</comment>
<keyword evidence="6" id="KW-0547">Nucleotide-binding</keyword>
<dbReference type="RefSeq" id="WP_138986757.1">
    <property type="nucleotide sequence ID" value="NZ_CP043869.1"/>
</dbReference>
<feature type="active site" description="Proton donor/acceptor" evidence="5">
    <location>
        <position position="78"/>
    </location>
</feature>
<protein>
    <submittedName>
        <fullName evidence="9">Amino acid dehydrogenase</fullName>
    </submittedName>
</protein>
<evidence type="ECO:0000256" key="3">
    <source>
        <dbReference type="ARBA" id="ARBA00023002"/>
    </source>
</evidence>
<dbReference type="Gene3D" id="3.40.50.720">
    <property type="entry name" value="NAD(P)-binding Rossmann-like Domain"/>
    <property type="match status" value="1"/>
</dbReference>
<evidence type="ECO:0000256" key="5">
    <source>
        <dbReference type="PIRSR" id="PIRSR000188-1"/>
    </source>
</evidence>
<dbReference type="GO" id="GO:0000166">
    <property type="term" value="F:nucleotide binding"/>
    <property type="evidence" value="ECO:0007669"/>
    <property type="project" value="UniProtKB-KW"/>
</dbReference>
<dbReference type="SUPFAM" id="SSF51735">
    <property type="entry name" value="NAD(P)-binding Rossmann-fold domains"/>
    <property type="match status" value="1"/>
</dbReference>
<feature type="domain" description="Glutamate/phenylalanine/leucine/valine/L-tryptophan dehydrogenase C-terminal" evidence="8">
    <location>
        <begin position="138"/>
        <end position="344"/>
    </location>
</feature>
<dbReference type="SMART" id="SM00839">
    <property type="entry name" value="ELFV_dehydrog"/>
    <property type="match status" value="1"/>
</dbReference>
<dbReference type="KEGG" id="ncu:F0U83_13230"/>
<evidence type="ECO:0000313" key="10">
    <source>
        <dbReference type="Proteomes" id="UP000324760"/>
    </source>
</evidence>
<comment type="similarity">
    <text evidence="2 7">Belongs to the Glu/Leu/Phe/Val dehydrogenases family.</text>
</comment>
<dbReference type="CDD" id="cd01075">
    <property type="entry name" value="NAD_bind_Leu_Phe_Val_DH"/>
    <property type="match status" value="1"/>
</dbReference>
<feature type="binding site" evidence="6">
    <location>
        <begin position="174"/>
        <end position="179"/>
    </location>
    <ligand>
        <name>NAD(+)</name>
        <dbReference type="ChEBI" id="CHEBI:57540"/>
    </ligand>
</feature>
<dbReference type="InterPro" id="IPR046346">
    <property type="entry name" value="Aminoacid_DH-like_N_sf"/>
</dbReference>
<evidence type="ECO:0000256" key="2">
    <source>
        <dbReference type="ARBA" id="ARBA00006382"/>
    </source>
</evidence>
<evidence type="ECO:0000256" key="6">
    <source>
        <dbReference type="PIRSR" id="PIRSR000188-2"/>
    </source>
</evidence>
<name>A0A5P1RDC1_9GAMM</name>
<accession>A0A5P1RDC1</accession>
<dbReference type="Pfam" id="PF02812">
    <property type="entry name" value="ELFV_dehydrog_N"/>
    <property type="match status" value="1"/>
</dbReference>
<dbReference type="InterPro" id="IPR016211">
    <property type="entry name" value="Glu/Phe/Leu/Val/Trp_DH_bac/arc"/>
</dbReference>
<dbReference type="OrthoDB" id="9803297at2"/>
<dbReference type="GO" id="GO:0006520">
    <property type="term" value="P:amino acid metabolic process"/>
    <property type="evidence" value="ECO:0007669"/>
    <property type="project" value="InterPro"/>
</dbReference>
<evidence type="ECO:0000259" key="8">
    <source>
        <dbReference type="SMART" id="SM00839"/>
    </source>
</evidence>
<dbReference type="InterPro" id="IPR036291">
    <property type="entry name" value="NAD(P)-bd_dom_sf"/>
</dbReference>
<evidence type="ECO:0000256" key="1">
    <source>
        <dbReference type="ARBA" id="ARBA00003868"/>
    </source>
</evidence>
<evidence type="ECO:0000256" key="4">
    <source>
        <dbReference type="ARBA" id="ARBA00023027"/>
    </source>
</evidence>
<evidence type="ECO:0000256" key="7">
    <source>
        <dbReference type="RuleBase" id="RU004417"/>
    </source>
</evidence>
<organism evidence="9 10">
    <name type="scientific">Neptunomonas concharum</name>
    <dbReference type="NCBI Taxonomy" id="1031538"/>
    <lineage>
        <taxon>Bacteria</taxon>
        <taxon>Pseudomonadati</taxon>
        <taxon>Pseudomonadota</taxon>
        <taxon>Gammaproteobacteria</taxon>
        <taxon>Oceanospirillales</taxon>
        <taxon>Oceanospirillaceae</taxon>
        <taxon>Neptunomonas</taxon>
    </lineage>
</organism>
<dbReference type="PANTHER" id="PTHR42722:SF1">
    <property type="entry name" value="VALINE DEHYDROGENASE"/>
    <property type="match status" value="1"/>
</dbReference>
<dbReference type="PIRSF" id="PIRSF000188">
    <property type="entry name" value="Phe_leu_dh"/>
    <property type="match status" value="1"/>
</dbReference>
<reference evidence="9 10" key="1">
    <citation type="journal article" date="2019" name="Biochem. Eng. J.">
        <title>Metabolic engineering of the marine bacteria Neptunomonas concharum for the production of acetoin and meso-2,3-butanediol from acetate.</title>
        <authorList>
            <person name="Li W."/>
            <person name="Pu N."/>
            <person name="Liu C.-X."/>
            <person name="Yuan Q.-P."/>
            <person name="Li Z.-J."/>
        </authorList>
    </citation>
    <scope>NUCLEOTIDE SEQUENCE [LARGE SCALE GENOMIC DNA]</scope>
    <source>
        <strain evidence="9 10">JCM17730</strain>
    </source>
</reference>
<dbReference type="SUPFAM" id="SSF53223">
    <property type="entry name" value="Aminoacid dehydrogenase-like, N-terminal domain"/>
    <property type="match status" value="1"/>
</dbReference>
<dbReference type="PANTHER" id="PTHR42722">
    <property type="entry name" value="LEUCINE DEHYDROGENASE"/>
    <property type="match status" value="1"/>
</dbReference>
<dbReference type="AlphaFoldDB" id="A0A5P1RDC1"/>
<dbReference type="PRINTS" id="PR00082">
    <property type="entry name" value="GLFDHDRGNASE"/>
</dbReference>
<keyword evidence="3 7" id="KW-0560">Oxidoreductase</keyword>
<dbReference type="Gene3D" id="3.40.50.10860">
    <property type="entry name" value="Leucine Dehydrogenase, chain A, domain 1"/>
    <property type="match status" value="1"/>
</dbReference>
<keyword evidence="4 6" id="KW-0520">NAD</keyword>